<dbReference type="AlphaFoldDB" id="A0A2H0W1Y1"/>
<keyword evidence="2" id="KW-1133">Transmembrane helix</keyword>
<dbReference type="EMBL" id="PEZZ01000008">
    <property type="protein sequence ID" value="PIS05354.1"/>
    <property type="molecule type" value="Genomic_DNA"/>
</dbReference>
<organism evidence="3 4">
    <name type="scientific">Candidatus Buchananbacteria bacterium CG10_big_fil_rev_8_21_14_0_10_42_9</name>
    <dbReference type="NCBI Taxonomy" id="1974526"/>
    <lineage>
        <taxon>Bacteria</taxon>
        <taxon>Candidatus Buchananiibacteriota</taxon>
    </lineage>
</organism>
<comment type="caution">
    <text evidence="3">The sequence shown here is derived from an EMBL/GenBank/DDBJ whole genome shotgun (WGS) entry which is preliminary data.</text>
</comment>
<feature type="compositionally biased region" description="Acidic residues" evidence="1">
    <location>
        <begin position="126"/>
        <end position="143"/>
    </location>
</feature>
<evidence type="ECO:0000313" key="4">
    <source>
        <dbReference type="Proteomes" id="UP000230935"/>
    </source>
</evidence>
<dbReference type="InterPro" id="IPR045584">
    <property type="entry name" value="Pilin-like"/>
</dbReference>
<dbReference type="InterPro" id="IPR012902">
    <property type="entry name" value="N_methyl_site"/>
</dbReference>
<dbReference type="SUPFAM" id="SSF54523">
    <property type="entry name" value="Pili subunits"/>
    <property type="match status" value="1"/>
</dbReference>
<proteinExistence type="predicted"/>
<keyword evidence="2" id="KW-0812">Transmembrane</keyword>
<name>A0A2H0W1Y1_9BACT</name>
<dbReference type="NCBIfam" id="TIGR02532">
    <property type="entry name" value="IV_pilin_GFxxxE"/>
    <property type="match status" value="1"/>
</dbReference>
<dbReference type="Proteomes" id="UP000230935">
    <property type="component" value="Unassembled WGS sequence"/>
</dbReference>
<keyword evidence="2" id="KW-0472">Membrane</keyword>
<feature type="region of interest" description="Disordered" evidence="1">
    <location>
        <begin position="112"/>
        <end position="143"/>
    </location>
</feature>
<sequence>MHRRNGITLIELMVVLALITVIVAILIVKEQEARDEAFIKSLDTFTPKFPAGEITDMGVNRGDYWICVKKGDAKYNILPSAWAKLRVGTKINPAKYEIYLKARAYTLEVYPTKTPAPEDTNTGQAAEDEETSAVTEADEATQS</sequence>
<accession>A0A2H0W1Y1</accession>
<feature type="transmembrane region" description="Helical" evidence="2">
    <location>
        <begin position="6"/>
        <end position="28"/>
    </location>
</feature>
<reference evidence="4" key="1">
    <citation type="submission" date="2017-09" db="EMBL/GenBank/DDBJ databases">
        <title>Depth-based differentiation of microbial function through sediment-hosted aquifers and enrichment of novel symbionts in the deep terrestrial subsurface.</title>
        <authorList>
            <person name="Probst A.J."/>
            <person name="Ladd B."/>
            <person name="Jarett J.K."/>
            <person name="Geller-Mcgrath D.E."/>
            <person name="Sieber C.M.K."/>
            <person name="Emerson J.B."/>
            <person name="Anantharaman K."/>
            <person name="Thomas B.C."/>
            <person name="Malmstrom R."/>
            <person name="Stieglmeier M."/>
            <person name="Klingl A."/>
            <person name="Woyke T."/>
            <person name="Ryan C.M."/>
            <person name="Banfield J.F."/>
        </authorList>
    </citation>
    <scope>NUCLEOTIDE SEQUENCE [LARGE SCALE GENOMIC DNA]</scope>
</reference>
<protein>
    <submittedName>
        <fullName evidence="3">Uncharacterized protein</fullName>
    </submittedName>
</protein>
<evidence type="ECO:0000313" key="3">
    <source>
        <dbReference type="EMBL" id="PIS05354.1"/>
    </source>
</evidence>
<evidence type="ECO:0000256" key="2">
    <source>
        <dbReference type="SAM" id="Phobius"/>
    </source>
</evidence>
<dbReference type="Pfam" id="PF07963">
    <property type="entry name" value="N_methyl"/>
    <property type="match status" value="1"/>
</dbReference>
<gene>
    <name evidence="3" type="ORF">COT81_01535</name>
</gene>
<evidence type="ECO:0000256" key="1">
    <source>
        <dbReference type="SAM" id="MobiDB-lite"/>
    </source>
</evidence>